<dbReference type="Proteomes" id="UP001519310">
    <property type="component" value="Unassembled WGS sequence"/>
</dbReference>
<gene>
    <name evidence="1" type="ORF">J2Z77_006154</name>
</gene>
<accession>A0ABS4LDU6</accession>
<dbReference type="EMBL" id="JAGGLQ010000016">
    <property type="protein sequence ID" value="MBP2040301.1"/>
    <property type="molecule type" value="Genomic_DNA"/>
</dbReference>
<name>A0ABS4LDU6_STRAV</name>
<protein>
    <recommendedName>
        <fullName evidence="3">Barstar (Barnase inhibitor)</fullName>
    </recommendedName>
</protein>
<evidence type="ECO:0000313" key="1">
    <source>
        <dbReference type="EMBL" id="MBP2040301.1"/>
    </source>
</evidence>
<keyword evidence="2" id="KW-1185">Reference proteome</keyword>
<dbReference type="RefSeq" id="WP_229920747.1">
    <property type="nucleotide sequence ID" value="NZ_BMVL01000015.1"/>
</dbReference>
<proteinExistence type="predicted"/>
<evidence type="ECO:0000313" key="2">
    <source>
        <dbReference type="Proteomes" id="UP001519310"/>
    </source>
</evidence>
<organism evidence="1 2">
    <name type="scientific">Streptomyces avidinii</name>
    <dbReference type="NCBI Taxonomy" id="1895"/>
    <lineage>
        <taxon>Bacteria</taxon>
        <taxon>Bacillati</taxon>
        <taxon>Actinomycetota</taxon>
        <taxon>Actinomycetes</taxon>
        <taxon>Kitasatosporales</taxon>
        <taxon>Streptomycetaceae</taxon>
        <taxon>Streptomyces</taxon>
    </lineage>
</organism>
<evidence type="ECO:0008006" key="3">
    <source>
        <dbReference type="Google" id="ProtNLM"/>
    </source>
</evidence>
<sequence length="172" mass="18537">MSEAVEAVNFAFELGWKLRGLETALAPRGVCGPEAGDPKPPPPPGWQRFTLVHCPVDGYPGFDDLRYEGLRASPPQGCVVADFGGCLGLRCERPGGRLLDAVAELCAEVRTRYGLLMTGLGIDKLWEWSDDGTDGWGAEIVGQLLLMAAERGPRLGYSDDDLVRFLQTATTG</sequence>
<comment type="caution">
    <text evidence="1">The sequence shown here is derived from an EMBL/GenBank/DDBJ whole genome shotgun (WGS) entry which is preliminary data.</text>
</comment>
<reference evidence="1 2" key="1">
    <citation type="submission" date="2021-03" db="EMBL/GenBank/DDBJ databases">
        <title>Genomic Encyclopedia of Type Strains, Phase IV (KMG-IV): sequencing the most valuable type-strain genomes for metagenomic binning, comparative biology and taxonomic classification.</title>
        <authorList>
            <person name="Goeker M."/>
        </authorList>
    </citation>
    <scope>NUCLEOTIDE SEQUENCE [LARGE SCALE GENOMIC DNA]</scope>
    <source>
        <strain evidence="1 2">DSM 40526</strain>
    </source>
</reference>